<reference evidence="1" key="1">
    <citation type="submission" date="2019-08" db="EMBL/GenBank/DDBJ databases">
        <title>The genome of the North American firefly Photinus pyralis.</title>
        <authorList>
            <consortium name="Photinus pyralis genome working group"/>
            <person name="Fallon T.R."/>
            <person name="Sander Lower S.E."/>
            <person name="Weng J.-K."/>
        </authorList>
    </citation>
    <scope>NUCLEOTIDE SEQUENCE</scope>
    <source>
        <strain evidence="1">TRF0915ILg1</strain>
        <tissue evidence="1">Whole body</tissue>
    </source>
</reference>
<accession>A0A8K0CST6</accession>
<gene>
    <name evidence="1" type="ORF">ILUMI_16145</name>
</gene>
<comment type="caution">
    <text evidence="1">The sequence shown here is derived from an EMBL/GenBank/DDBJ whole genome shotgun (WGS) entry which is preliminary data.</text>
</comment>
<dbReference type="EMBL" id="VTPC01059328">
    <property type="protein sequence ID" value="KAF2890028.1"/>
    <property type="molecule type" value="Genomic_DNA"/>
</dbReference>
<dbReference type="Gene3D" id="3.60.10.10">
    <property type="entry name" value="Endonuclease/exonuclease/phosphatase"/>
    <property type="match status" value="1"/>
</dbReference>
<feature type="non-terminal residue" evidence="1">
    <location>
        <position position="115"/>
    </location>
</feature>
<dbReference type="Proteomes" id="UP000801492">
    <property type="component" value="Unassembled WGS sequence"/>
</dbReference>
<dbReference type="AlphaFoldDB" id="A0A8K0CST6"/>
<evidence type="ECO:0000313" key="1">
    <source>
        <dbReference type="EMBL" id="KAF2890028.1"/>
    </source>
</evidence>
<protein>
    <submittedName>
        <fullName evidence="1">Uncharacterized protein</fullName>
    </submittedName>
</protein>
<dbReference type="InterPro" id="IPR036691">
    <property type="entry name" value="Endo/exonu/phosph_ase_sf"/>
</dbReference>
<evidence type="ECO:0000313" key="2">
    <source>
        <dbReference type="Proteomes" id="UP000801492"/>
    </source>
</evidence>
<proteinExistence type="predicted"/>
<dbReference type="OrthoDB" id="418748at2759"/>
<name>A0A8K0CST6_IGNLU</name>
<sequence>MIMGDLNGTMRSNHAAYEEVVGRYDECPSALSRNEKSILNICVDNDLIVANTFCPHKKIHQYTTISEERNEKSIIDYVLLRRRQMGQVMDVRVRRGMELGTKLKMLNGGKVASRN</sequence>
<keyword evidence="2" id="KW-1185">Reference proteome</keyword>
<organism evidence="1 2">
    <name type="scientific">Ignelater luminosus</name>
    <name type="common">Cucubano</name>
    <name type="synonym">Pyrophorus luminosus</name>
    <dbReference type="NCBI Taxonomy" id="2038154"/>
    <lineage>
        <taxon>Eukaryota</taxon>
        <taxon>Metazoa</taxon>
        <taxon>Ecdysozoa</taxon>
        <taxon>Arthropoda</taxon>
        <taxon>Hexapoda</taxon>
        <taxon>Insecta</taxon>
        <taxon>Pterygota</taxon>
        <taxon>Neoptera</taxon>
        <taxon>Endopterygota</taxon>
        <taxon>Coleoptera</taxon>
        <taxon>Polyphaga</taxon>
        <taxon>Elateriformia</taxon>
        <taxon>Elateroidea</taxon>
        <taxon>Elateridae</taxon>
        <taxon>Agrypninae</taxon>
        <taxon>Pyrophorini</taxon>
        <taxon>Ignelater</taxon>
    </lineage>
</organism>